<name>A0A0S4JJR3_BODSA</name>
<evidence type="ECO:0000313" key="4">
    <source>
        <dbReference type="Proteomes" id="UP000051952"/>
    </source>
</evidence>
<dbReference type="GO" id="GO:0019894">
    <property type="term" value="F:kinesin binding"/>
    <property type="evidence" value="ECO:0007669"/>
    <property type="project" value="TreeGrafter"/>
</dbReference>
<dbReference type="Proteomes" id="UP000051952">
    <property type="component" value="Unassembled WGS sequence"/>
</dbReference>
<dbReference type="SMART" id="SM00028">
    <property type="entry name" value="TPR"/>
    <property type="match status" value="9"/>
</dbReference>
<proteinExistence type="predicted"/>
<sequence length="790" mass="88714">MFNNKPPLPTTDDDPYSAFENGNAQANPWASSTPGAYNVPPTSGGPGGAGGNPLLNRPPSKWVPGSSWGGVPGSRAGGPAAGGYDVRPMTSNRASGFSATQHGAGAMFDPTGQARVAQLGPAPPLQRRGENSPDEQCMEMERQVNQLIEESALLAMQGDHGGALEKAKEAGKKERALCKQREQLGLGEQINIDLTYSVHFNLAVQYHRHQLYTEALNTYSLIVRNMQYPQSGRLRVNMGNIYAEQKKYLLAIKMYRMTLDEIPTAGKELRFKIMRNIGNAFVTMGQYKDASGNYEAVMEGNPDIVTAFNLLLCYYALGEVDKLKRTFQKMLSIKGLNSEGEEEAEQEEAQKDVLVDDALHNEIKARRKQYLNYITTSARLIAPVLHKDWRVGYDYLIEQLRHYEMKDPSSRLASELEMCKCLNYLKFKKFKEAIDGLKAFEKKDKFLRSRAATNLAYLYFLEGDYDSGEKYADMSIEADRYNAKALVNKGNFLYMKGEYDRSRQLYNDALAVEADNIEAIYNLGLATKQLNLYDESIRVFKRVLTLVDSVEVMYQIADLYDVIGDPVCSEWFNRLIGRVPTDPNVLARLGLLHAKDGDESQAFHNYLEAYRYYQVNMDVISWLGAYFVKNEVYDKAMQFFERASQIQPHEVKWQLMVASCHRRRGEYPQAKRLYEEIHRKYPENMECLRYLVHLCKDSGLIEEANEWFKKVKKLETRQTEQSPAGPAAIGAGGGASSATGHYGEGASDRGVSPDNLRGSTANSDRASAGTTRVRSNVRDDDDDEVILPGT</sequence>
<dbReference type="GO" id="GO:1905515">
    <property type="term" value="P:non-motile cilium assembly"/>
    <property type="evidence" value="ECO:0007669"/>
    <property type="project" value="TreeGrafter"/>
</dbReference>
<feature type="repeat" description="TPR" evidence="1">
    <location>
        <begin position="617"/>
        <end position="650"/>
    </location>
</feature>
<feature type="compositionally biased region" description="Low complexity" evidence="2">
    <location>
        <begin position="52"/>
        <end position="66"/>
    </location>
</feature>
<dbReference type="Pfam" id="PF13181">
    <property type="entry name" value="TPR_8"/>
    <property type="match status" value="1"/>
</dbReference>
<feature type="compositionally biased region" description="Acidic residues" evidence="2">
    <location>
        <begin position="779"/>
        <end position="790"/>
    </location>
</feature>
<keyword evidence="3" id="KW-0969">Cilium</keyword>
<dbReference type="PANTHER" id="PTHR44117">
    <property type="entry name" value="INTRAFLAGELLAR TRANSPORT PROTEIN 88 HOMOLOG"/>
    <property type="match status" value="1"/>
</dbReference>
<feature type="repeat" description="TPR" evidence="1">
    <location>
        <begin position="517"/>
        <end position="550"/>
    </location>
</feature>
<keyword evidence="1" id="KW-0802">TPR repeat</keyword>
<dbReference type="GO" id="GO:0042073">
    <property type="term" value="P:intraciliary transport"/>
    <property type="evidence" value="ECO:0007669"/>
    <property type="project" value="TreeGrafter"/>
</dbReference>
<dbReference type="OrthoDB" id="1926212at2759"/>
<dbReference type="GO" id="GO:0036064">
    <property type="term" value="C:ciliary basal body"/>
    <property type="evidence" value="ECO:0007669"/>
    <property type="project" value="TreeGrafter"/>
</dbReference>
<evidence type="ECO:0000256" key="1">
    <source>
        <dbReference type="PROSITE-ProRule" id="PRU00339"/>
    </source>
</evidence>
<dbReference type="InterPro" id="IPR019734">
    <property type="entry name" value="TPR_rpt"/>
</dbReference>
<dbReference type="GO" id="GO:0097730">
    <property type="term" value="C:non-motile cilium"/>
    <property type="evidence" value="ECO:0007669"/>
    <property type="project" value="TreeGrafter"/>
</dbReference>
<evidence type="ECO:0000256" key="2">
    <source>
        <dbReference type="SAM" id="MobiDB-lite"/>
    </source>
</evidence>
<feature type="repeat" description="TPR" evidence="1">
    <location>
        <begin position="271"/>
        <end position="304"/>
    </location>
</feature>
<dbReference type="Gene3D" id="1.25.40.10">
    <property type="entry name" value="Tetratricopeptide repeat domain"/>
    <property type="match status" value="4"/>
</dbReference>
<dbReference type="Pfam" id="PF13432">
    <property type="entry name" value="TPR_16"/>
    <property type="match status" value="1"/>
</dbReference>
<dbReference type="EMBL" id="CYKH01001669">
    <property type="protein sequence ID" value="CUG88712.1"/>
    <property type="molecule type" value="Genomic_DNA"/>
</dbReference>
<feature type="region of interest" description="Disordered" evidence="2">
    <location>
        <begin position="717"/>
        <end position="790"/>
    </location>
</feature>
<dbReference type="SUPFAM" id="SSF48452">
    <property type="entry name" value="TPR-like"/>
    <property type="match status" value="3"/>
</dbReference>
<dbReference type="VEuPathDB" id="TriTrypDB:BSAL_16910"/>
<dbReference type="GO" id="GO:0097546">
    <property type="term" value="C:ciliary base"/>
    <property type="evidence" value="ECO:0007669"/>
    <property type="project" value="TreeGrafter"/>
</dbReference>
<feature type="compositionally biased region" description="Gly residues" evidence="2">
    <location>
        <begin position="67"/>
        <end position="81"/>
    </location>
</feature>
<feature type="compositionally biased region" description="Polar residues" evidence="2">
    <location>
        <begin position="757"/>
        <end position="774"/>
    </location>
</feature>
<dbReference type="Pfam" id="PF13174">
    <property type="entry name" value="TPR_6"/>
    <property type="match status" value="1"/>
</dbReference>
<dbReference type="PANTHER" id="PTHR44117:SF1">
    <property type="entry name" value="INTRAFLAGELLAR TRANSPORT PROTEIN 88 HOMOLOG"/>
    <property type="match status" value="1"/>
</dbReference>
<accession>A0A0S4JJR3</accession>
<feature type="repeat" description="TPR" evidence="1">
    <location>
        <begin position="483"/>
        <end position="516"/>
    </location>
</feature>
<dbReference type="OMA" id="RIKIMHN"/>
<gene>
    <name evidence="3" type="ORF">BSAL_16910</name>
</gene>
<feature type="region of interest" description="Disordered" evidence="2">
    <location>
        <begin position="1"/>
        <end position="82"/>
    </location>
</feature>
<keyword evidence="3" id="KW-0282">Flagellum</keyword>
<protein>
    <submittedName>
        <fullName evidence="3">Intraflagellar transport protein IFT88, putative</fullName>
    </submittedName>
</protein>
<dbReference type="AlphaFoldDB" id="A0A0S4JJR3"/>
<dbReference type="PROSITE" id="PS50005">
    <property type="entry name" value="TPR"/>
    <property type="match status" value="4"/>
</dbReference>
<feature type="compositionally biased region" description="Polar residues" evidence="2">
    <location>
        <begin position="20"/>
        <end position="35"/>
    </location>
</feature>
<keyword evidence="3" id="KW-0966">Cell projection</keyword>
<keyword evidence="4" id="KW-1185">Reference proteome</keyword>
<reference evidence="4" key="1">
    <citation type="submission" date="2015-09" db="EMBL/GenBank/DDBJ databases">
        <authorList>
            <consortium name="Pathogen Informatics"/>
        </authorList>
    </citation>
    <scope>NUCLEOTIDE SEQUENCE [LARGE SCALE GENOMIC DNA]</scope>
    <source>
        <strain evidence="4">Lake Konstanz</strain>
    </source>
</reference>
<evidence type="ECO:0000313" key="3">
    <source>
        <dbReference type="EMBL" id="CUG88712.1"/>
    </source>
</evidence>
<dbReference type="GO" id="GO:0005814">
    <property type="term" value="C:centriole"/>
    <property type="evidence" value="ECO:0007669"/>
    <property type="project" value="TreeGrafter"/>
</dbReference>
<dbReference type="InterPro" id="IPR011990">
    <property type="entry name" value="TPR-like_helical_dom_sf"/>
</dbReference>
<organism evidence="3 4">
    <name type="scientific">Bodo saltans</name>
    <name type="common">Flagellated protozoan</name>
    <dbReference type="NCBI Taxonomy" id="75058"/>
    <lineage>
        <taxon>Eukaryota</taxon>
        <taxon>Discoba</taxon>
        <taxon>Euglenozoa</taxon>
        <taxon>Kinetoplastea</taxon>
        <taxon>Metakinetoplastina</taxon>
        <taxon>Eubodonida</taxon>
        <taxon>Bodonidae</taxon>
        <taxon>Bodo</taxon>
    </lineage>
</organism>